<feature type="compositionally biased region" description="Low complexity" evidence="1">
    <location>
        <begin position="28"/>
        <end position="39"/>
    </location>
</feature>
<name>W4FCJ9_APHAT</name>
<proteinExistence type="predicted"/>
<sequence>MAPHHTRGPTPPPSYHRRTPYHHTPMGQAHHQQPSPHSHWLPHHQHQNPPSDPGPTTLDRGSPPLGRRSLAPSPPTPDARPRTPATPPPGSSQPLPTASTGPRPISPSTYPTIYSATTGWKMFSTMTQSTRDWAASLTHLQAPHFHKQWFSAHWAILRQHWGTKCTTNMEQIRTAGDPPLLTEINNNIRLKRVHHDTAPTGHGRRIRTRGAHLQAKTRDRHSRRLSLLPLATSSPPVSDAPPIRPPRRPPDPQGRPPAA</sequence>
<feature type="region of interest" description="Disordered" evidence="1">
    <location>
        <begin position="195"/>
        <end position="259"/>
    </location>
</feature>
<gene>
    <name evidence="2" type="ORF">H257_18670</name>
</gene>
<feature type="compositionally biased region" description="Polar residues" evidence="1">
    <location>
        <begin position="93"/>
        <end position="110"/>
    </location>
</feature>
<feature type="compositionally biased region" description="Low complexity" evidence="1">
    <location>
        <begin position="225"/>
        <end position="237"/>
    </location>
</feature>
<dbReference type="AlphaFoldDB" id="W4FCJ9"/>
<evidence type="ECO:0000313" key="2">
    <source>
        <dbReference type="EMBL" id="ETV64453.1"/>
    </source>
</evidence>
<dbReference type="VEuPathDB" id="FungiDB:H257_18670"/>
<dbReference type="EMBL" id="KI913309">
    <property type="protein sequence ID" value="ETV64453.1"/>
    <property type="molecule type" value="Genomic_DNA"/>
</dbReference>
<evidence type="ECO:0000256" key="1">
    <source>
        <dbReference type="SAM" id="MobiDB-lite"/>
    </source>
</evidence>
<accession>W4FCJ9</accession>
<feature type="region of interest" description="Disordered" evidence="1">
    <location>
        <begin position="1"/>
        <end position="110"/>
    </location>
</feature>
<reference evidence="2" key="1">
    <citation type="submission" date="2013-12" db="EMBL/GenBank/DDBJ databases">
        <title>The Genome Sequence of Aphanomyces astaci APO3.</title>
        <authorList>
            <consortium name="The Broad Institute Genomics Platform"/>
            <person name="Russ C."/>
            <person name="Tyler B."/>
            <person name="van West P."/>
            <person name="Dieguez-Uribeondo J."/>
            <person name="Young S.K."/>
            <person name="Zeng Q."/>
            <person name="Gargeya S."/>
            <person name="Fitzgerald M."/>
            <person name="Abouelleil A."/>
            <person name="Alvarado L."/>
            <person name="Chapman S.B."/>
            <person name="Gainer-Dewar J."/>
            <person name="Goldberg J."/>
            <person name="Griggs A."/>
            <person name="Gujja S."/>
            <person name="Hansen M."/>
            <person name="Howarth C."/>
            <person name="Imamovic A."/>
            <person name="Ireland A."/>
            <person name="Larimer J."/>
            <person name="McCowan C."/>
            <person name="Murphy C."/>
            <person name="Pearson M."/>
            <person name="Poon T.W."/>
            <person name="Priest M."/>
            <person name="Roberts A."/>
            <person name="Saif S."/>
            <person name="Shea T."/>
            <person name="Sykes S."/>
            <person name="Wortman J."/>
            <person name="Nusbaum C."/>
            <person name="Birren B."/>
        </authorList>
    </citation>
    <scope>NUCLEOTIDE SEQUENCE [LARGE SCALE GENOMIC DNA]</scope>
    <source>
        <strain evidence="2">APO3</strain>
    </source>
</reference>
<organism evidence="2">
    <name type="scientific">Aphanomyces astaci</name>
    <name type="common">Crayfish plague agent</name>
    <dbReference type="NCBI Taxonomy" id="112090"/>
    <lineage>
        <taxon>Eukaryota</taxon>
        <taxon>Sar</taxon>
        <taxon>Stramenopiles</taxon>
        <taxon>Oomycota</taxon>
        <taxon>Saprolegniomycetes</taxon>
        <taxon>Saprolegniales</taxon>
        <taxon>Verrucalvaceae</taxon>
        <taxon>Aphanomyces</taxon>
    </lineage>
</organism>
<protein>
    <submittedName>
        <fullName evidence="2">Uncharacterized protein</fullName>
    </submittedName>
</protein>
<dbReference type="RefSeq" id="XP_009846066.1">
    <property type="nucleotide sequence ID" value="XM_009847764.1"/>
</dbReference>
<feature type="compositionally biased region" description="Pro residues" evidence="1">
    <location>
        <begin position="72"/>
        <end position="91"/>
    </location>
</feature>
<dbReference type="GeneID" id="20820666"/>